<feature type="domain" description="Thioester reductase (TE)" evidence="1">
    <location>
        <begin position="18"/>
        <end position="350"/>
    </location>
</feature>
<dbReference type="PANTHER" id="PTHR11011">
    <property type="entry name" value="MALE STERILITY PROTEIN 2-RELATED"/>
    <property type="match status" value="1"/>
</dbReference>
<dbReference type="GO" id="GO:0010345">
    <property type="term" value="P:suberin biosynthetic process"/>
    <property type="evidence" value="ECO:0007669"/>
    <property type="project" value="TreeGrafter"/>
</dbReference>
<name>A0A9X3IUJ1_9BACT</name>
<dbReference type="InterPro" id="IPR013120">
    <property type="entry name" value="FAR_NAD-bd"/>
</dbReference>
<dbReference type="GO" id="GO:0080019">
    <property type="term" value="F:alcohol-forming very long-chain fatty acyl-CoA reductase activity"/>
    <property type="evidence" value="ECO:0007669"/>
    <property type="project" value="InterPro"/>
</dbReference>
<accession>A0A9X3IUJ1</accession>
<protein>
    <submittedName>
        <fullName evidence="2">SDR family oxidoreductase</fullName>
    </submittedName>
</protein>
<dbReference type="InterPro" id="IPR036291">
    <property type="entry name" value="NAD(P)-bd_dom_sf"/>
</dbReference>
<evidence type="ECO:0000313" key="2">
    <source>
        <dbReference type="EMBL" id="MCY1005202.1"/>
    </source>
</evidence>
<dbReference type="GO" id="GO:0035336">
    <property type="term" value="P:long-chain fatty-acyl-CoA metabolic process"/>
    <property type="evidence" value="ECO:0007669"/>
    <property type="project" value="TreeGrafter"/>
</dbReference>
<dbReference type="EMBL" id="JAPNKE010000002">
    <property type="protein sequence ID" value="MCY1005202.1"/>
    <property type="molecule type" value="Genomic_DNA"/>
</dbReference>
<sequence>MNTPISIKHSYAGRHVLLTGVTGFLGKVWLAMVLQHVPDVGKIYVLTRKKALRPAADRFERQVQTSPCFRPLHEKYGAEMSRFISERIEVVSGDVSLPDMGVEDPAVLARLRRDIDLVINCAGLVDFDPDLRDAMTTNVEGARNAANFVAACDKAVLLHISTCYVTGKKNGLIPEDIRPDLSPAGDPFDVEVECAEVQASIDAILAEHESPEMDRRAHDDAVKQIRDKGGDETNAMLVRNTARRIKRNLLKDAMVAEGQRRAGRWGFTNIYTYTKNMAEAWIARRLDPGRWSMFRPAIVESAMSYPFPGWNQGFNTCGPLSYALGSWFRHLPCKRGNPFDIIPVDYVCRGMTVAGAALMRGAHAPVYQCGSSDLNLLTIDRAVELVALAHRKHLRTRGDTTLDRVVKSRWDAIAVTPDHPMRIENVRKMTESVDEWLRDPPKGWPEFIRRRLGDLVEHTEDALEAIDKIERMCELYLPFIHDNYFAFVTRNLLRHPVVEPEWDCDPRSIDWRHYWIDVHIPGLRKWCFPLFENKTPESYAPRHPFRLRSPEAAPAPHAEVV</sequence>
<evidence type="ECO:0000259" key="1">
    <source>
        <dbReference type="Pfam" id="PF07993"/>
    </source>
</evidence>
<keyword evidence="3" id="KW-1185">Reference proteome</keyword>
<dbReference type="RefSeq" id="WP_267766841.1">
    <property type="nucleotide sequence ID" value="NZ_JAPNKE010000002.1"/>
</dbReference>
<dbReference type="Gene3D" id="3.40.50.720">
    <property type="entry name" value="NAD(P)-binding Rossmann-like Domain"/>
    <property type="match status" value="1"/>
</dbReference>
<proteinExistence type="predicted"/>
<evidence type="ECO:0000313" key="3">
    <source>
        <dbReference type="Proteomes" id="UP001150924"/>
    </source>
</evidence>
<reference evidence="2" key="1">
    <citation type="submission" date="2022-11" db="EMBL/GenBank/DDBJ databases">
        <title>Minimal conservation of predation-associated metabolite biosynthetic gene clusters underscores biosynthetic potential of Myxococcota including descriptions for ten novel species: Archangium lansinium sp. nov., Myxococcus landrumus sp. nov., Nannocystis bai.</title>
        <authorList>
            <person name="Ahearne A."/>
            <person name="Stevens C."/>
            <person name="Phillips K."/>
        </authorList>
    </citation>
    <scope>NUCLEOTIDE SEQUENCE</scope>
    <source>
        <strain evidence="2">Na p29</strain>
    </source>
</reference>
<dbReference type="AlphaFoldDB" id="A0A9X3IUJ1"/>
<organism evidence="2 3">
    <name type="scientific">Nannocystis pusilla</name>
    <dbReference type="NCBI Taxonomy" id="889268"/>
    <lineage>
        <taxon>Bacteria</taxon>
        <taxon>Pseudomonadati</taxon>
        <taxon>Myxococcota</taxon>
        <taxon>Polyangia</taxon>
        <taxon>Nannocystales</taxon>
        <taxon>Nannocystaceae</taxon>
        <taxon>Nannocystis</taxon>
    </lineage>
</organism>
<dbReference type="InterPro" id="IPR026055">
    <property type="entry name" value="FAR"/>
</dbReference>
<dbReference type="PANTHER" id="PTHR11011:SF45">
    <property type="entry name" value="FATTY ACYL-COA REDUCTASE CG8306-RELATED"/>
    <property type="match status" value="1"/>
</dbReference>
<comment type="caution">
    <text evidence="2">The sequence shown here is derived from an EMBL/GenBank/DDBJ whole genome shotgun (WGS) entry which is preliminary data.</text>
</comment>
<gene>
    <name evidence="2" type="ORF">OV079_06370</name>
</gene>
<dbReference type="Pfam" id="PF07993">
    <property type="entry name" value="NAD_binding_4"/>
    <property type="match status" value="1"/>
</dbReference>
<dbReference type="SUPFAM" id="SSF51735">
    <property type="entry name" value="NAD(P)-binding Rossmann-fold domains"/>
    <property type="match status" value="1"/>
</dbReference>
<dbReference type="Proteomes" id="UP001150924">
    <property type="component" value="Unassembled WGS sequence"/>
</dbReference>